<dbReference type="Proteomes" id="UP001629113">
    <property type="component" value="Unassembled WGS sequence"/>
</dbReference>
<gene>
    <name evidence="2" type="ORF">PVAG01_04723</name>
</gene>
<evidence type="ECO:0000256" key="1">
    <source>
        <dbReference type="SAM" id="MobiDB-lite"/>
    </source>
</evidence>
<proteinExistence type="predicted"/>
<feature type="region of interest" description="Disordered" evidence="1">
    <location>
        <begin position="1"/>
        <end position="39"/>
    </location>
</feature>
<protein>
    <submittedName>
        <fullName evidence="2">Uncharacterized protein</fullName>
    </submittedName>
</protein>
<evidence type="ECO:0000313" key="3">
    <source>
        <dbReference type="Proteomes" id="UP001629113"/>
    </source>
</evidence>
<sequence>MDNEQPDLPNRRELSVSQLRPKPIKDKGRIQKRERKQRKLSLDIRRPNKVKDQVALSPQWHVLSIFPFSIRPDPDPDRRPAWIRASQHPKGFYRDTKEFFREKVNHSSQVRAIP</sequence>
<evidence type="ECO:0000313" key="2">
    <source>
        <dbReference type="EMBL" id="KAL3422975.1"/>
    </source>
</evidence>
<reference evidence="2 3" key="1">
    <citation type="submission" date="2024-06" db="EMBL/GenBank/DDBJ databases">
        <title>Complete genome of Phlyctema vagabunda strain 19-DSS-EL-015.</title>
        <authorList>
            <person name="Fiorenzani C."/>
        </authorList>
    </citation>
    <scope>NUCLEOTIDE SEQUENCE [LARGE SCALE GENOMIC DNA]</scope>
    <source>
        <strain evidence="2 3">19-DSS-EL-015</strain>
    </source>
</reference>
<comment type="caution">
    <text evidence="2">The sequence shown here is derived from an EMBL/GenBank/DDBJ whole genome shotgun (WGS) entry which is preliminary data.</text>
</comment>
<accession>A0ABR4PI55</accession>
<name>A0ABR4PI55_9HELO</name>
<keyword evidence="3" id="KW-1185">Reference proteome</keyword>
<organism evidence="2 3">
    <name type="scientific">Phlyctema vagabunda</name>
    <dbReference type="NCBI Taxonomy" id="108571"/>
    <lineage>
        <taxon>Eukaryota</taxon>
        <taxon>Fungi</taxon>
        <taxon>Dikarya</taxon>
        <taxon>Ascomycota</taxon>
        <taxon>Pezizomycotina</taxon>
        <taxon>Leotiomycetes</taxon>
        <taxon>Helotiales</taxon>
        <taxon>Dermateaceae</taxon>
        <taxon>Phlyctema</taxon>
    </lineage>
</organism>
<dbReference type="EMBL" id="JBFCZG010000004">
    <property type="protein sequence ID" value="KAL3422975.1"/>
    <property type="molecule type" value="Genomic_DNA"/>
</dbReference>